<dbReference type="AlphaFoldDB" id="Q1MQN6"/>
<feature type="domain" description="FPG-type" evidence="21">
    <location>
        <begin position="239"/>
        <end position="273"/>
    </location>
</feature>
<dbReference type="EC" id="4.2.99.18" evidence="6"/>
<evidence type="ECO:0000256" key="4">
    <source>
        <dbReference type="ARBA" id="ARBA00011245"/>
    </source>
</evidence>
<name>Q1MQN6_LAWIP</name>
<evidence type="ECO:0000313" key="23">
    <source>
        <dbReference type="EMBL" id="CAJ54691.1"/>
    </source>
</evidence>
<comment type="subunit">
    <text evidence="4">Monomer.</text>
</comment>
<comment type="catalytic activity">
    <reaction evidence="19">
        <text>2'-deoxyribonucleotide-(2'-deoxyribose 5'-phosphate)-2'-deoxyribonucleotide-DNA = a 3'-end 2'-deoxyribonucleotide-(2,3-dehydro-2,3-deoxyribose 5'-phosphate)-DNA + a 5'-end 5'-phospho-2'-deoxyribonucleoside-DNA + H(+)</text>
        <dbReference type="Rhea" id="RHEA:66592"/>
        <dbReference type="Rhea" id="RHEA-COMP:13180"/>
        <dbReference type="Rhea" id="RHEA-COMP:16897"/>
        <dbReference type="Rhea" id="RHEA-COMP:17067"/>
        <dbReference type="ChEBI" id="CHEBI:15378"/>
        <dbReference type="ChEBI" id="CHEBI:136412"/>
        <dbReference type="ChEBI" id="CHEBI:157695"/>
        <dbReference type="ChEBI" id="CHEBI:167181"/>
        <dbReference type="EC" id="4.2.99.18"/>
    </reaction>
</comment>
<keyword evidence="24" id="KW-1185">Reference proteome</keyword>
<dbReference type="Gene3D" id="3.20.190.10">
    <property type="entry name" value="MutM-like, N-terminal"/>
    <property type="match status" value="1"/>
</dbReference>
<dbReference type="PROSITE" id="PS51066">
    <property type="entry name" value="ZF_FPG_2"/>
    <property type="match status" value="1"/>
</dbReference>
<dbReference type="Gene3D" id="1.10.8.50">
    <property type="match status" value="1"/>
</dbReference>
<gene>
    <name evidence="23" type="primary">mutM</name>
    <name evidence="23" type="ordered locus">LI0637</name>
</gene>
<feature type="domain" description="Formamidopyrimidine-DNA glycosylase catalytic" evidence="22">
    <location>
        <begin position="2"/>
        <end position="116"/>
    </location>
</feature>
<dbReference type="PROSITE" id="PS51068">
    <property type="entry name" value="FPG_CAT"/>
    <property type="match status" value="1"/>
</dbReference>
<keyword evidence="17" id="KW-0326">Glycosidase</keyword>
<dbReference type="InterPro" id="IPR035937">
    <property type="entry name" value="FPG_N"/>
</dbReference>
<dbReference type="EMBL" id="AM180252">
    <property type="protein sequence ID" value="CAJ54691.1"/>
    <property type="molecule type" value="Genomic_DNA"/>
</dbReference>
<dbReference type="NCBIfam" id="NF002211">
    <property type="entry name" value="PRK01103.1"/>
    <property type="match status" value="1"/>
</dbReference>
<organism evidence="23 24">
    <name type="scientific">Lawsonia intracellularis (strain PHE/MN1-00)</name>
    <dbReference type="NCBI Taxonomy" id="363253"/>
    <lineage>
        <taxon>Bacteria</taxon>
        <taxon>Pseudomonadati</taxon>
        <taxon>Thermodesulfobacteriota</taxon>
        <taxon>Desulfovibrionia</taxon>
        <taxon>Desulfovibrionales</taxon>
        <taxon>Desulfovibrionaceae</taxon>
        <taxon>Lawsonia</taxon>
    </lineage>
</organism>
<dbReference type="KEGG" id="lip:LI0637"/>
<dbReference type="GO" id="GO:0140078">
    <property type="term" value="F:class I DNA-(apurinic or apyrimidinic site) endonuclease activity"/>
    <property type="evidence" value="ECO:0007669"/>
    <property type="project" value="UniProtKB-EC"/>
</dbReference>
<dbReference type="SUPFAM" id="SSF46946">
    <property type="entry name" value="S13-like H2TH domain"/>
    <property type="match status" value="1"/>
</dbReference>
<dbReference type="SUPFAM" id="SSF81624">
    <property type="entry name" value="N-terminal domain of MutM-like DNA repair proteins"/>
    <property type="match status" value="1"/>
</dbReference>
<comment type="cofactor">
    <cofactor evidence="2">
        <name>Zn(2+)</name>
        <dbReference type="ChEBI" id="CHEBI:29105"/>
    </cofactor>
</comment>
<dbReference type="HOGENOM" id="CLU_038423_1_2_7"/>
<protein>
    <recommendedName>
        <fullName evidence="7">Formamidopyrimidine-DNA glycosylase</fullName>
        <ecNumber evidence="5">3.2.2.23</ecNumber>
        <ecNumber evidence="6">4.2.99.18</ecNumber>
    </recommendedName>
    <alternativeName>
        <fullName evidence="18">DNA-(apurinic or apyrimidinic site) lyase MutM</fullName>
    </alternativeName>
</protein>
<accession>Q1MQN6</accession>
<dbReference type="SUPFAM" id="SSF57716">
    <property type="entry name" value="Glucocorticoid receptor-like (DNA-binding domain)"/>
    <property type="match status" value="1"/>
</dbReference>
<dbReference type="SMART" id="SM01232">
    <property type="entry name" value="H2TH"/>
    <property type="match status" value="1"/>
</dbReference>
<evidence type="ECO:0000256" key="3">
    <source>
        <dbReference type="ARBA" id="ARBA00009409"/>
    </source>
</evidence>
<keyword evidence="11" id="KW-0378">Hydrolase</keyword>
<evidence type="ECO:0000256" key="13">
    <source>
        <dbReference type="ARBA" id="ARBA00023125"/>
    </source>
</evidence>
<keyword evidence="16" id="KW-0511">Multifunctional enzyme</keyword>
<evidence type="ECO:0000256" key="11">
    <source>
        <dbReference type="ARBA" id="ARBA00022801"/>
    </source>
</evidence>
<keyword evidence="13" id="KW-0238">DNA-binding</keyword>
<evidence type="ECO:0000256" key="19">
    <source>
        <dbReference type="ARBA" id="ARBA00044632"/>
    </source>
</evidence>
<evidence type="ECO:0000256" key="5">
    <source>
        <dbReference type="ARBA" id="ARBA00012024"/>
    </source>
</evidence>
<evidence type="ECO:0000256" key="7">
    <source>
        <dbReference type="ARBA" id="ARBA00016240"/>
    </source>
</evidence>
<dbReference type="RefSeq" id="WP_011526720.1">
    <property type="nucleotide sequence ID" value="NC_008011.1"/>
</dbReference>
<dbReference type="PROSITE" id="PS01242">
    <property type="entry name" value="ZF_FPG_1"/>
    <property type="match status" value="1"/>
</dbReference>
<keyword evidence="10 20" id="KW-0863">Zinc-finger</keyword>
<evidence type="ECO:0000256" key="18">
    <source>
        <dbReference type="ARBA" id="ARBA00030638"/>
    </source>
</evidence>
<dbReference type="GO" id="GO:0008270">
    <property type="term" value="F:zinc ion binding"/>
    <property type="evidence" value="ECO:0007669"/>
    <property type="project" value="UniProtKB-KW"/>
</dbReference>
<evidence type="ECO:0000313" key="24">
    <source>
        <dbReference type="Proteomes" id="UP000002430"/>
    </source>
</evidence>
<dbReference type="eggNOG" id="COG0266">
    <property type="taxonomic scope" value="Bacteria"/>
</dbReference>
<dbReference type="Proteomes" id="UP000002430">
    <property type="component" value="Chromosome"/>
</dbReference>
<evidence type="ECO:0000256" key="9">
    <source>
        <dbReference type="ARBA" id="ARBA00022763"/>
    </source>
</evidence>
<dbReference type="OrthoDB" id="9800855at2"/>
<evidence type="ECO:0000256" key="8">
    <source>
        <dbReference type="ARBA" id="ARBA00022723"/>
    </source>
</evidence>
<evidence type="ECO:0000256" key="14">
    <source>
        <dbReference type="ARBA" id="ARBA00023204"/>
    </source>
</evidence>
<dbReference type="GO" id="GO:0006284">
    <property type="term" value="P:base-excision repair"/>
    <property type="evidence" value="ECO:0007669"/>
    <property type="project" value="InterPro"/>
</dbReference>
<comment type="catalytic activity">
    <reaction evidence="1">
        <text>Hydrolysis of DNA containing ring-opened 7-methylguanine residues, releasing 2,6-diamino-4-hydroxy-5-(N-methyl)formamidopyrimidine.</text>
        <dbReference type="EC" id="3.2.2.23"/>
    </reaction>
</comment>
<keyword evidence="15" id="KW-0456">Lyase</keyword>
<dbReference type="PANTHER" id="PTHR22993">
    <property type="entry name" value="FORMAMIDOPYRIMIDINE-DNA GLYCOSYLASE"/>
    <property type="match status" value="1"/>
</dbReference>
<evidence type="ECO:0000256" key="10">
    <source>
        <dbReference type="ARBA" id="ARBA00022771"/>
    </source>
</evidence>
<evidence type="ECO:0000256" key="2">
    <source>
        <dbReference type="ARBA" id="ARBA00001947"/>
    </source>
</evidence>
<evidence type="ECO:0000256" key="15">
    <source>
        <dbReference type="ARBA" id="ARBA00023239"/>
    </source>
</evidence>
<dbReference type="EC" id="3.2.2.23" evidence="5"/>
<dbReference type="InterPro" id="IPR000214">
    <property type="entry name" value="Znf_DNA_glyclase/AP_lyase"/>
</dbReference>
<evidence type="ECO:0000259" key="22">
    <source>
        <dbReference type="PROSITE" id="PS51068"/>
    </source>
</evidence>
<dbReference type="STRING" id="363253.LI0637"/>
<comment type="similarity">
    <text evidence="3">Belongs to the FPG family.</text>
</comment>
<keyword evidence="8" id="KW-0479">Metal-binding</keyword>
<reference evidence="23 24" key="1">
    <citation type="submission" date="2005-11" db="EMBL/GenBank/DDBJ databases">
        <title>The complete genome sequence of Lawsonia intracellularis: the causative agent of proliferative enteropathy.</title>
        <authorList>
            <person name="Kaur K."/>
            <person name="Zhang Q."/>
            <person name="Beckler D."/>
            <person name="Munir S."/>
            <person name="Li L."/>
            <person name="Kinsley K."/>
            <person name="Herron L."/>
            <person name="Peterson A."/>
            <person name="May B."/>
            <person name="Singh S."/>
            <person name="Gebhart C."/>
            <person name="Kapur V."/>
        </authorList>
    </citation>
    <scope>NUCLEOTIDE SEQUENCE [LARGE SCALE GENOMIC DNA]</scope>
    <source>
        <strain evidence="23 24">PHE/MN1-00</strain>
    </source>
</reference>
<evidence type="ECO:0000256" key="20">
    <source>
        <dbReference type="PROSITE-ProRule" id="PRU00391"/>
    </source>
</evidence>
<evidence type="ECO:0000256" key="17">
    <source>
        <dbReference type="ARBA" id="ARBA00023295"/>
    </source>
</evidence>
<dbReference type="SMART" id="SM00898">
    <property type="entry name" value="Fapy_DNA_glyco"/>
    <property type="match status" value="1"/>
</dbReference>
<keyword evidence="12" id="KW-0862">Zinc</keyword>
<dbReference type="CDD" id="cd08966">
    <property type="entry name" value="EcFpg-like_N"/>
    <property type="match status" value="1"/>
</dbReference>
<evidence type="ECO:0000256" key="12">
    <source>
        <dbReference type="ARBA" id="ARBA00022833"/>
    </source>
</evidence>
<dbReference type="InterPro" id="IPR015887">
    <property type="entry name" value="DNA_glyclase_Znf_dom_DNA_BS"/>
</dbReference>
<keyword evidence="14" id="KW-0234">DNA repair</keyword>
<dbReference type="InterPro" id="IPR020629">
    <property type="entry name" value="FPG_Glyclase"/>
</dbReference>
<evidence type="ECO:0000256" key="16">
    <source>
        <dbReference type="ARBA" id="ARBA00023268"/>
    </source>
</evidence>
<dbReference type="InterPro" id="IPR010979">
    <property type="entry name" value="Ribosomal_uS13-like_H2TH"/>
</dbReference>
<dbReference type="Pfam" id="PF01149">
    <property type="entry name" value="Fapy_DNA_glyco"/>
    <property type="match status" value="1"/>
</dbReference>
<evidence type="ECO:0000259" key="21">
    <source>
        <dbReference type="PROSITE" id="PS51066"/>
    </source>
</evidence>
<dbReference type="PANTHER" id="PTHR22993:SF9">
    <property type="entry name" value="FORMAMIDOPYRIMIDINE-DNA GLYCOSYLASE"/>
    <property type="match status" value="1"/>
</dbReference>
<evidence type="ECO:0000256" key="6">
    <source>
        <dbReference type="ARBA" id="ARBA00012720"/>
    </source>
</evidence>
<sequence>MPELPEVETIVRTLEPIINGRMCLNYTVYNQDSVQGDISLDVLIGAIFGKPFRRGKLLLIPLVIKDSHVYTLCIHLKMTGRILVYPQDRCPTTHTRVSFSLDDGNTIFFEDIRKFGYVRILSTTEEPVWPFWNTLGPEPLEIDVSTFIERFRGRRGNIKSLLLNQRVIAGCGNIYADESLFRAQISPMATVSQLSMESIATLYHALQEVLLEAIASCGSSIKDYRAADGNVGAFQNSLNVYGRFGKPCVVCKKDLEGTRIGGRMTVWCSSCQPINGSHE</sequence>
<dbReference type="NCBIfam" id="TIGR00577">
    <property type="entry name" value="fpg"/>
    <property type="match status" value="1"/>
</dbReference>
<keyword evidence="9" id="KW-0227">DNA damage</keyword>
<dbReference type="Pfam" id="PF06831">
    <property type="entry name" value="H2TH"/>
    <property type="match status" value="1"/>
</dbReference>
<proteinExistence type="inferred from homology"/>
<evidence type="ECO:0000256" key="1">
    <source>
        <dbReference type="ARBA" id="ARBA00001668"/>
    </source>
</evidence>
<dbReference type="FunFam" id="1.10.8.50:FF:000003">
    <property type="entry name" value="Formamidopyrimidine-DNA glycosylase"/>
    <property type="match status" value="1"/>
</dbReference>
<dbReference type="GO" id="GO:0003684">
    <property type="term" value="F:damaged DNA binding"/>
    <property type="evidence" value="ECO:0007669"/>
    <property type="project" value="InterPro"/>
</dbReference>
<dbReference type="InterPro" id="IPR015886">
    <property type="entry name" value="H2TH_FPG"/>
</dbReference>
<dbReference type="GO" id="GO:0034039">
    <property type="term" value="F:8-oxo-7,8-dihydroguanine DNA N-glycosylase activity"/>
    <property type="evidence" value="ECO:0007669"/>
    <property type="project" value="TreeGrafter"/>
</dbReference>
<dbReference type="InterPro" id="IPR012319">
    <property type="entry name" value="FPG_cat"/>
</dbReference>